<feature type="compositionally biased region" description="Low complexity" evidence="1">
    <location>
        <begin position="438"/>
        <end position="447"/>
    </location>
</feature>
<organism evidence="2 3">
    <name type="scientific">Streptomyces iconiensis</name>
    <dbReference type="NCBI Taxonomy" id="1384038"/>
    <lineage>
        <taxon>Bacteria</taxon>
        <taxon>Bacillati</taxon>
        <taxon>Actinomycetota</taxon>
        <taxon>Actinomycetes</taxon>
        <taxon>Kitasatosporales</taxon>
        <taxon>Streptomycetaceae</taxon>
        <taxon>Streptomyces</taxon>
    </lineage>
</organism>
<proteinExistence type="predicted"/>
<feature type="region of interest" description="Disordered" evidence="1">
    <location>
        <begin position="424"/>
        <end position="447"/>
    </location>
</feature>
<sequence length="447" mass="47079">MELRTVLLVAQPGTTEIRLAAERELRRRAWPLAPSPAAADLLILCGPPPIPTPPWLATLHTQLPPPRTLVALHTPDQAATGLLAHPVHLEGQGAEHPAQRPAQRPAEHAEDEGHSEHAAHEEHREHEGPHSEHGEHGGHEDPHSEHGGHGQHGGHGDHGNHGDHGGHAGHHMEGMAERGDDRDGLRLDRWELAYGPGLADWPAGLVLRVVMQGDVVQEAVAGSVDGVPGSGAAYWHEPWLRAARGAEVTCGEAARRRCGARLDSLGRLLAVAGWADQAARARRLRDAVLAATASRPVDPTVLGALSALTRRVRRSRTLRWLTRGLGQLPAARVRALGVSGPAMVAASEGAGDVYDRIRVWLDETDGSTALFTDTGPLPPDSAALPQHPPSAPLLAALPEMLAGAEFACARLVLASLDPDLDDAVPAPAHAHGHPHAPAPAGSGPSHG</sequence>
<comment type="caution">
    <text evidence="2">The sequence shown here is derived from an EMBL/GenBank/DDBJ whole genome shotgun (WGS) entry which is preliminary data.</text>
</comment>
<evidence type="ECO:0000313" key="3">
    <source>
        <dbReference type="Proteomes" id="UP001214441"/>
    </source>
</evidence>
<dbReference type="Proteomes" id="UP001214441">
    <property type="component" value="Unassembled WGS sequence"/>
</dbReference>
<evidence type="ECO:0000313" key="2">
    <source>
        <dbReference type="EMBL" id="MDJ1137955.1"/>
    </source>
</evidence>
<evidence type="ECO:0000256" key="1">
    <source>
        <dbReference type="SAM" id="MobiDB-lite"/>
    </source>
</evidence>
<feature type="region of interest" description="Disordered" evidence="1">
    <location>
        <begin position="92"/>
        <end position="181"/>
    </location>
</feature>
<name>A0ABT7A9F4_9ACTN</name>
<accession>A0ABT7A9F4</accession>
<feature type="compositionally biased region" description="Basic and acidic residues" evidence="1">
    <location>
        <begin position="105"/>
        <end position="181"/>
    </location>
</feature>
<dbReference type="EMBL" id="JANCPR020000070">
    <property type="protein sequence ID" value="MDJ1137955.1"/>
    <property type="molecule type" value="Genomic_DNA"/>
</dbReference>
<keyword evidence="3" id="KW-1185">Reference proteome</keyword>
<protein>
    <submittedName>
        <fullName evidence="2">Uncharacterized protein</fullName>
    </submittedName>
</protein>
<dbReference type="RefSeq" id="WP_274041506.1">
    <property type="nucleotide sequence ID" value="NZ_JANCPR020000070.1"/>
</dbReference>
<gene>
    <name evidence="2" type="ORF">NMN56_039565</name>
</gene>
<reference evidence="2 3" key="1">
    <citation type="submission" date="2023-05" db="EMBL/GenBank/DDBJ databases">
        <title>Streptantibioticus silvisoli sp. nov., acidotolerant actinomycetes 1 from pine litter.</title>
        <authorList>
            <person name="Swiecimska M."/>
            <person name="Golinska P."/>
            <person name="Sangal V."/>
            <person name="Wachnowicz B."/>
            <person name="Goodfellow M."/>
        </authorList>
    </citation>
    <scope>NUCLEOTIDE SEQUENCE [LARGE SCALE GENOMIC DNA]</scope>
    <source>
        <strain evidence="2 3">DSM 42109</strain>
    </source>
</reference>